<gene>
    <name evidence="1" type="ORF">RHMOL_Rhmol10G0152100</name>
</gene>
<evidence type="ECO:0000313" key="1">
    <source>
        <dbReference type="EMBL" id="KAI8535136.1"/>
    </source>
</evidence>
<sequence length="99" mass="11388">MDLKVRDLWNGDHWDFSRLSIDLPLEIMREITKISIQMHCHALTFPFGNTRLLGIATSSAKILSRWIATGITLSWQLKIGKCWWARGTKTGFLFGLQQV</sequence>
<comment type="caution">
    <text evidence="1">The sequence shown here is derived from an EMBL/GenBank/DDBJ whole genome shotgun (WGS) entry which is preliminary data.</text>
</comment>
<evidence type="ECO:0000313" key="2">
    <source>
        <dbReference type="Proteomes" id="UP001062846"/>
    </source>
</evidence>
<accession>A0ACC0M2B6</accession>
<protein>
    <submittedName>
        <fullName evidence="1">Uncharacterized protein</fullName>
    </submittedName>
</protein>
<reference evidence="1" key="1">
    <citation type="submission" date="2022-02" db="EMBL/GenBank/DDBJ databases">
        <title>Plant Genome Project.</title>
        <authorList>
            <person name="Zhang R.-G."/>
        </authorList>
    </citation>
    <scope>NUCLEOTIDE SEQUENCE</scope>
    <source>
        <strain evidence="1">AT1</strain>
    </source>
</reference>
<proteinExistence type="predicted"/>
<organism evidence="1 2">
    <name type="scientific">Rhododendron molle</name>
    <name type="common">Chinese azalea</name>
    <name type="synonym">Azalea mollis</name>
    <dbReference type="NCBI Taxonomy" id="49168"/>
    <lineage>
        <taxon>Eukaryota</taxon>
        <taxon>Viridiplantae</taxon>
        <taxon>Streptophyta</taxon>
        <taxon>Embryophyta</taxon>
        <taxon>Tracheophyta</taxon>
        <taxon>Spermatophyta</taxon>
        <taxon>Magnoliopsida</taxon>
        <taxon>eudicotyledons</taxon>
        <taxon>Gunneridae</taxon>
        <taxon>Pentapetalae</taxon>
        <taxon>asterids</taxon>
        <taxon>Ericales</taxon>
        <taxon>Ericaceae</taxon>
        <taxon>Ericoideae</taxon>
        <taxon>Rhodoreae</taxon>
        <taxon>Rhododendron</taxon>
    </lineage>
</organism>
<dbReference type="EMBL" id="CM046397">
    <property type="protein sequence ID" value="KAI8535136.1"/>
    <property type="molecule type" value="Genomic_DNA"/>
</dbReference>
<keyword evidence="2" id="KW-1185">Reference proteome</keyword>
<name>A0ACC0M2B6_RHOML</name>
<dbReference type="Proteomes" id="UP001062846">
    <property type="component" value="Chromosome 10"/>
</dbReference>